<dbReference type="HAMAP" id="MF_01200_B">
    <property type="entry name" value="OMPdecase_type1_B"/>
    <property type="match status" value="1"/>
</dbReference>
<feature type="binding site" evidence="9 11">
    <location>
        <position position="32"/>
    </location>
    <ligand>
        <name>substrate</name>
    </ligand>
</feature>
<feature type="active site" description="For OMPdecase activity" evidence="10">
    <location>
        <position position="61"/>
    </location>
</feature>
<evidence type="ECO:0000256" key="9">
    <source>
        <dbReference type="HAMAP-Rule" id="MF_01200"/>
    </source>
</evidence>
<comment type="pathway">
    <text evidence="2 9 12">Pyrimidine metabolism; UMP biosynthesis via de novo pathway; UMP from orotate: step 2/2.</text>
</comment>
<feature type="binding site" evidence="9 11">
    <location>
        <position position="119"/>
    </location>
    <ligand>
        <name>substrate</name>
    </ligand>
</feature>
<feature type="domain" description="Orotidine 5'-phosphate decarboxylase" evidence="13">
    <location>
        <begin position="4"/>
        <end position="226"/>
    </location>
</feature>
<proteinExistence type="inferred from homology"/>
<dbReference type="SUPFAM" id="SSF51366">
    <property type="entry name" value="Ribulose-phoshate binding barrel"/>
    <property type="match status" value="1"/>
</dbReference>
<accession>A0A133ZWM5</accession>
<comment type="caution">
    <text evidence="14">The sequence shown here is derived from an EMBL/GenBank/DDBJ whole genome shotgun (WGS) entry which is preliminary data.</text>
</comment>
<evidence type="ECO:0000256" key="3">
    <source>
        <dbReference type="ARBA" id="ARBA00011738"/>
    </source>
</evidence>
<dbReference type="NCBIfam" id="NF001273">
    <property type="entry name" value="PRK00230.1"/>
    <property type="match status" value="1"/>
</dbReference>
<feature type="binding site" evidence="9 11">
    <location>
        <position position="10"/>
    </location>
    <ligand>
        <name>substrate</name>
    </ligand>
</feature>
<evidence type="ECO:0000256" key="6">
    <source>
        <dbReference type="ARBA" id="ARBA00023239"/>
    </source>
</evidence>
<evidence type="ECO:0000259" key="13">
    <source>
        <dbReference type="SMART" id="SM00934"/>
    </source>
</evidence>
<dbReference type="InterPro" id="IPR014732">
    <property type="entry name" value="OMPdecase"/>
</dbReference>
<evidence type="ECO:0000313" key="15">
    <source>
        <dbReference type="Proteomes" id="UP000070355"/>
    </source>
</evidence>
<protein>
    <recommendedName>
        <fullName evidence="9">Orotidine 5'-phosphate decarboxylase</fullName>
        <ecNumber evidence="9">4.1.1.23</ecNumber>
    </recommendedName>
    <alternativeName>
        <fullName evidence="9">OMP decarboxylase</fullName>
        <shortName evidence="9">OMPDCase</shortName>
        <shortName evidence="9">OMPdecase</shortName>
    </alternativeName>
</protein>
<feature type="binding site" evidence="9 11">
    <location>
        <position position="211"/>
    </location>
    <ligand>
        <name>substrate</name>
    </ligand>
</feature>
<comment type="similarity">
    <text evidence="8 9">Belongs to the OMP decarboxylase family. Type 1 subfamily.</text>
</comment>
<dbReference type="FunFam" id="3.20.20.70:FF:000015">
    <property type="entry name" value="Orotidine 5'-phosphate decarboxylase"/>
    <property type="match status" value="1"/>
</dbReference>
<comment type="subunit">
    <text evidence="3 9">Homodimer.</text>
</comment>
<dbReference type="PATRIC" id="fig|1379.3.peg.947"/>
<evidence type="ECO:0000256" key="1">
    <source>
        <dbReference type="ARBA" id="ARBA00002356"/>
    </source>
</evidence>
<evidence type="ECO:0000256" key="12">
    <source>
        <dbReference type="RuleBase" id="RU000512"/>
    </source>
</evidence>
<evidence type="ECO:0000256" key="5">
    <source>
        <dbReference type="ARBA" id="ARBA00022975"/>
    </source>
</evidence>
<keyword evidence="4 9" id="KW-0210">Decarboxylase</keyword>
<keyword evidence="6 9" id="KW-0456">Lyase</keyword>
<reference evidence="15" key="1">
    <citation type="submission" date="2016-01" db="EMBL/GenBank/DDBJ databases">
        <authorList>
            <person name="Mitreva M."/>
            <person name="Pepin K.H."/>
            <person name="Mihindukulasuriya K.A."/>
            <person name="Fulton R."/>
            <person name="Fronick C."/>
            <person name="O'Laughlin M."/>
            <person name="Miner T."/>
            <person name="Herter B."/>
            <person name="Rosa B.A."/>
            <person name="Cordes M."/>
            <person name="Tomlinson C."/>
            <person name="Wollam A."/>
            <person name="Palsikar V.B."/>
            <person name="Mardis E.R."/>
            <person name="Wilson R.K."/>
        </authorList>
    </citation>
    <scope>NUCLEOTIDE SEQUENCE [LARGE SCALE GENOMIC DNA]</scope>
    <source>
        <strain evidence="15">DNF01167</strain>
    </source>
</reference>
<evidence type="ECO:0000256" key="7">
    <source>
        <dbReference type="ARBA" id="ARBA00049157"/>
    </source>
</evidence>
<name>A0A133ZWM5_9BACL</name>
<feature type="active site" description="Proton donor" evidence="9">
    <location>
        <position position="61"/>
    </location>
</feature>
<dbReference type="STRING" id="1379.HMPREF3186_00963"/>
<dbReference type="Pfam" id="PF00215">
    <property type="entry name" value="OMPdecase"/>
    <property type="match status" value="1"/>
</dbReference>
<dbReference type="RefSeq" id="WP_060914136.1">
    <property type="nucleotide sequence ID" value="NZ_KQ959957.1"/>
</dbReference>
<feature type="binding site" evidence="9">
    <location>
        <begin position="59"/>
        <end position="68"/>
    </location>
    <ligand>
        <name>substrate</name>
    </ligand>
</feature>
<gene>
    <name evidence="9" type="primary">pyrF</name>
    <name evidence="14" type="ORF">HMPREF3186_00963</name>
</gene>
<organism evidence="14 15">
    <name type="scientific">Gemella haemolysans</name>
    <dbReference type="NCBI Taxonomy" id="1379"/>
    <lineage>
        <taxon>Bacteria</taxon>
        <taxon>Bacillati</taxon>
        <taxon>Bacillota</taxon>
        <taxon>Bacilli</taxon>
        <taxon>Bacillales</taxon>
        <taxon>Gemellaceae</taxon>
        <taxon>Gemella</taxon>
    </lineage>
</organism>
<comment type="function">
    <text evidence="1 9">Catalyzes the decarboxylation of orotidine 5'-monophosphate (OMP) to uridine 5'-monophosphate (UMP).</text>
</comment>
<dbReference type="EC" id="4.1.1.23" evidence="9"/>
<dbReference type="PANTHER" id="PTHR32119:SF2">
    <property type="entry name" value="OROTIDINE 5'-PHOSPHATE DECARBOXYLASE"/>
    <property type="match status" value="1"/>
</dbReference>
<evidence type="ECO:0000313" key="14">
    <source>
        <dbReference type="EMBL" id="KXB59826.1"/>
    </source>
</evidence>
<evidence type="ECO:0000256" key="11">
    <source>
        <dbReference type="PIRSR" id="PIRSR614732-2"/>
    </source>
</evidence>
<dbReference type="CDD" id="cd04725">
    <property type="entry name" value="OMP_decarboxylase_like"/>
    <property type="match status" value="1"/>
</dbReference>
<feature type="active site" description="For OMPdecase activity" evidence="10">
    <location>
        <position position="59"/>
    </location>
</feature>
<evidence type="ECO:0000256" key="10">
    <source>
        <dbReference type="PIRSR" id="PIRSR614732-1"/>
    </source>
</evidence>
<feature type="binding site" evidence="9 11">
    <location>
        <position position="210"/>
    </location>
    <ligand>
        <name>substrate</name>
    </ligand>
</feature>
<dbReference type="InterPro" id="IPR013785">
    <property type="entry name" value="Aldolase_TIM"/>
</dbReference>
<dbReference type="Proteomes" id="UP000070355">
    <property type="component" value="Unassembled WGS sequence"/>
</dbReference>
<dbReference type="UniPathway" id="UPA00070">
    <property type="reaction ID" value="UER00120"/>
</dbReference>
<dbReference type="PROSITE" id="PS00156">
    <property type="entry name" value="OMPDECASE"/>
    <property type="match status" value="1"/>
</dbReference>
<dbReference type="InterPro" id="IPR047596">
    <property type="entry name" value="OMPdecase_bac"/>
</dbReference>
<dbReference type="NCBIfam" id="TIGR01740">
    <property type="entry name" value="pyrF"/>
    <property type="match status" value="1"/>
</dbReference>
<dbReference type="EMBL" id="LSDC01000063">
    <property type="protein sequence ID" value="KXB59826.1"/>
    <property type="molecule type" value="Genomic_DNA"/>
</dbReference>
<feature type="binding site" evidence="9 11">
    <location>
        <position position="181"/>
    </location>
    <ligand>
        <name>substrate</name>
    </ligand>
</feature>
<evidence type="ECO:0000256" key="4">
    <source>
        <dbReference type="ARBA" id="ARBA00022793"/>
    </source>
</evidence>
<feature type="active site" description="For OMPdecase activity" evidence="10">
    <location>
        <position position="64"/>
    </location>
</feature>
<dbReference type="PANTHER" id="PTHR32119">
    <property type="entry name" value="OROTIDINE 5'-PHOSPHATE DECARBOXYLASE"/>
    <property type="match status" value="1"/>
</dbReference>
<evidence type="ECO:0000256" key="2">
    <source>
        <dbReference type="ARBA" id="ARBA00004861"/>
    </source>
</evidence>
<dbReference type="InterPro" id="IPR001754">
    <property type="entry name" value="OMPdeCOase_dom"/>
</dbReference>
<dbReference type="AlphaFoldDB" id="A0A133ZWM5"/>
<dbReference type="GO" id="GO:0044205">
    <property type="term" value="P:'de novo' UMP biosynthetic process"/>
    <property type="evidence" value="ECO:0007669"/>
    <property type="project" value="UniProtKB-UniRule"/>
</dbReference>
<dbReference type="InterPro" id="IPR018089">
    <property type="entry name" value="OMPdecase_AS"/>
</dbReference>
<dbReference type="Gene3D" id="3.20.20.70">
    <property type="entry name" value="Aldolase class I"/>
    <property type="match status" value="1"/>
</dbReference>
<comment type="catalytic activity">
    <reaction evidence="7 9 12">
        <text>orotidine 5'-phosphate + H(+) = UMP + CO2</text>
        <dbReference type="Rhea" id="RHEA:11596"/>
        <dbReference type="ChEBI" id="CHEBI:15378"/>
        <dbReference type="ChEBI" id="CHEBI:16526"/>
        <dbReference type="ChEBI" id="CHEBI:57538"/>
        <dbReference type="ChEBI" id="CHEBI:57865"/>
        <dbReference type="EC" id="4.1.1.23"/>
    </reaction>
</comment>
<keyword evidence="5 9" id="KW-0665">Pyrimidine biosynthesis</keyword>
<dbReference type="GO" id="GO:0005829">
    <property type="term" value="C:cytosol"/>
    <property type="evidence" value="ECO:0007669"/>
    <property type="project" value="TreeGrafter"/>
</dbReference>
<dbReference type="GO" id="GO:0004590">
    <property type="term" value="F:orotidine-5'-phosphate decarboxylase activity"/>
    <property type="evidence" value="ECO:0007669"/>
    <property type="project" value="UniProtKB-UniRule"/>
</dbReference>
<sequence length="232" mass="25521">MNKDVIIALDFPTLEDTLSFLEKFGEEKLFVKVGMELYLQNGPVVIEKIKELGHKIFLDLKLHDIPNTVYGATKGLAKFKVDILTVHAAGGYEMLKAAKRGMVEGGSVDTNVIAITQLTSTSEEAMKEEQLISVSLEESVINYAKLAKKAGLDGVVSSVWEARLIRENCGDDFLKVTPGIRLETDEVGDQKRVATPAVANEEGSTHIVVGRSITKSENPLEVYKLIKNQFVK</sequence>
<dbReference type="GO" id="GO:0006207">
    <property type="term" value="P:'de novo' pyrimidine nucleobase biosynthetic process"/>
    <property type="evidence" value="ECO:0007669"/>
    <property type="project" value="InterPro"/>
</dbReference>
<evidence type="ECO:0000256" key="8">
    <source>
        <dbReference type="ARBA" id="ARBA00061012"/>
    </source>
</evidence>
<dbReference type="InterPro" id="IPR011060">
    <property type="entry name" value="RibuloseP-bd_barrel"/>
</dbReference>
<feature type="binding site" evidence="9 11">
    <location>
        <position position="190"/>
    </location>
    <ligand>
        <name>substrate</name>
    </ligand>
</feature>
<dbReference type="SMART" id="SM00934">
    <property type="entry name" value="OMPdecase"/>
    <property type="match status" value="1"/>
</dbReference>
<dbReference type="OrthoDB" id="9806203at2"/>